<feature type="compositionally biased region" description="Polar residues" evidence="1">
    <location>
        <begin position="15"/>
        <end position="29"/>
    </location>
</feature>
<gene>
    <name evidence="2" type="ORF">PIB30_073186</name>
</gene>
<reference evidence="2 3" key="1">
    <citation type="journal article" date="2023" name="Plants (Basel)">
        <title>Bridging the Gap: Combining Genomics and Transcriptomics Approaches to Understand Stylosanthes scabra, an Orphan Legume from the Brazilian Caatinga.</title>
        <authorList>
            <person name="Ferreira-Neto J.R.C."/>
            <person name="da Silva M.D."/>
            <person name="Binneck E."/>
            <person name="de Melo N.F."/>
            <person name="da Silva R.H."/>
            <person name="de Melo A.L.T.M."/>
            <person name="Pandolfi V."/>
            <person name="Bustamante F.O."/>
            <person name="Brasileiro-Vidal A.C."/>
            <person name="Benko-Iseppon A.M."/>
        </authorList>
    </citation>
    <scope>NUCLEOTIDE SEQUENCE [LARGE SCALE GENOMIC DNA]</scope>
    <source>
        <tissue evidence="2">Leaves</tissue>
    </source>
</reference>
<dbReference type="Proteomes" id="UP001341840">
    <property type="component" value="Unassembled WGS sequence"/>
</dbReference>
<keyword evidence="3" id="KW-1185">Reference proteome</keyword>
<comment type="caution">
    <text evidence="2">The sequence shown here is derived from an EMBL/GenBank/DDBJ whole genome shotgun (WGS) entry which is preliminary data.</text>
</comment>
<name>A0ABU6VMR5_9FABA</name>
<evidence type="ECO:0000313" key="3">
    <source>
        <dbReference type="Proteomes" id="UP001341840"/>
    </source>
</evidence>
<dbReference type="EMBL" id="JASCZI010151917">
    <property type="protein sequence ID" value="MED6174885.1"/>
    <property type="molecule type" value="Genomic_DNA"/>
</dbReference>
<accession>A0ABU6VMR5</accession>
<organism evidence="2 3">
    <name type="scientific">Stylosanthes scabra</name>
    <dbReference type="NCBI Taxonomy" id="79078"/>
    <lineage>
        <taxon>Eukaryota</taxon>
        <taxon>Viridiplantae</taxon>
        <taxon>Streptophyta</taxon>
        <taxon>Embryophyta</taxon>
        <taxon>Tracheophyta</taxon>
        <taxon>Spermatophyta</taxon>
        <taxon>Magnoliopsida</taxon>
        <taxon>eudicotyledons</taxon>
        <taxon>Gunneridae</taxon>
        <taxon>Pentapetalae</taxon>
        <taxon>rosids</taxon>
        <taxon>fabids</taxon>
        <taxon>Fabales</taxon>
        <taxon>Fabaceae</taxon>
        <taxon>Papilionoideae</taxon>
        <taxon>50 kb inversion clade</taxon>
        <taxon>dalbergioids sensu lato</taxon>
        <taxon>Dalbergieae</taxon>
        <taxon>Pterocarpus clade</taxon>
        <taxon>Stylosanthes</taxon>
    </lineage>
</organism>
<evidence type="ECO:0000313" key="2">
    <source>
        <dbReference type="EMBL" id="MED6174885.1"/>
    </source>
</evidence>
<feature type="region of interest" description="Disordered" evidence="1">
    <location>
        <begin position="1"/>
        <end position="35"/>
    </location>
</feature>
<evidence type="ECO:0000256" key="1">
    <source>
        <dbReference type="SAM" id="MobiDB-lite"/>
    </source>
</evidence>
<proteinExistence type="predicted"/>
<protein>
    <submittedName>
        <fullName evidence="2">Uncharacterized protein</fullName>
    </submittedName>
</protein>
<sequence>MREFQGLKSKGGVRLSSTDSQQGIRTQGSIRGLGHSKKFMKINKKVGGVTRKSEKGSLRSKKIEKIEKFAKQRSLAESLTPRCDTPRLGVTKQLQFQLPAPFLTAAKNLAATSTKV</sequence>